<dbReference type="Gene3D" id="3.40.630.10">
    <property type="entry name" value="Zn peptidases"/>
    <property type="match status" value="2"/>
</dbReference>
<dbReference type="InterPro" id="IPR001926">
    <property type="entry name" value="TrpB-like_PALP"/>
</dbReference>
<dbReference type="PANTHER" id="PTHR42937">
    <property type="match status" value="1"/>
</dbReference>
<evidence type="ECO:0000259" key="4">
    <source>
        <dbReference type="Pfam" id="PF07687"/>
    </source>
</evidence>
<dbReference type="Pfam" id="PF01546">
    <property type="entry name" value="Peptidase_M20"/>
    <property type="match status" value="1"/>
</dbReference>
<dbReference type="InterPro" id="IPR036264">
    <property type="entry name" value="Bact_exopeptidase_dim_dom"/>
</dbReference>
<dbReference type="SUPFAM" id="SSF53686">
    <property type="entry name" value="Tryptophan synthase beta subunit-like PLP-dependent enzymes"/>
    <property type="match status" value="1"/>
</dbReference>
<comment type="similarity">
    <text evidence="1">Belongs to the peptidase M20A family.</text>
</comment>
<evidence type="ECO:0000313" key="6">
    <source>
        <dbReference type="Proteomes" id="UP001175261"/>
    </source>
</evidence>
<gene>
    <name evidence="5" type="ORF">NLU13_2288</name>
</gene>
<feature type="domain" description="Peptidase M20 dimerisation" evidence="4">
    <location>
        <begin position="544"/>
        <end position="651"/>
    </location>
</feature>
<dbReference type="PANTHER" id="PTHR42937:SF1">
    <property type="entry name" value="DIAMINOPROPIONATE AMMONIA-LYASE"/>
    <property type="match status" value="1"/>
</dbReference>
<keyword evidence="6" id="KW-1185">Reference proteome</keyword>
<evidence type="ECO:0008006" key="7">
    <source>
        <dbReference type="Google" id="ProtNLM"/>
    </source>
</evidence>
<dbReference type="Proteomes" id="UP001175261">
    <property type="component" value="Unassembled WGS sequence"/>
</dbReference>
<evidence type="ECO:0000259" key="3">
    <source>
        <dbReference type="Pfam" id="PF00291"/>
    </source>
</evidence>
<dbReference type="InterPro" id="IPR011650">
    <property type="entry name" value="Peptidase_M20_dimer"/>
</dbReference>
<dbReference type="Pfam" id="PF00291">
    <property type="entry name" value="PALP"/>
    <property type="match status" value="1"/>
</dbReference>
<reference evidence="5" key="1">
    <citation type="submission" date="2022-10" db="EMBL/GenBank/DDBJ databases">
        <title>Determination and structural analysis of whole genome sequence of Sarocladium strictum F4-1.</title>
        <authorList>
            <person name="Hu L."/>
            <person name="Jiang Y."/>
        </authorList>
    </citation>
    <scope>NUCLEOTIDE SEQUENCE</scope>
    <source>
        <strain evidence="5">F4-1</strain>
    </source>
</reference>
<dbReference type="InterPro" id="IPR036052">
    <property type="entry name" value="TrpB-like_PALP_sf"/>
</dbReference>
<feature type="domain" description="Tryptophan synthase beta chain-like PALP" evidence="3">
    <location>
        <begin position="37"/>
        <end position="358"/>
    </location>
</feature>
<sequence length="752" mass="80042">MSSARRPVHFNPAAKPWTVPNSTGADLPMKFHQGLPGYNVTPLISLDQVAEECGVGAVYLKDESSRLSLPSFKILGASWGVFRAISREHGIPLDAGLQDAREAVQGRGVTLFAATDGNHGRAVARMGSLLGVAVEIHVPCCMHKDTIDFIESEGATVVKSAGGYEAAIQSALQRSREQPGGILIQDTAFEGYEDIPGWIVEGYSTMLRELDDQIGSRHVDLVITPVGVGSFAQAVVSHFKSASHPTASILTVEPDTAACLWKSLRNEQPVLVETTPTNMAGMDCGAVSSIAWPLLKYGVDASLTVSDHEAHEAVQRLVSLGVEAGPCGASPLAALRRLSESDRTRLGLTRDSTVVLLCTEGARQYEAPRDVSFDDPVALTQALVRIDSSSPTLGSTPGPGETAIALYIKAWLEHRDIESYIVEPTKGRPSVVGVVRGTGGGKSLILNGHIDTVTCQGYDDDPLSGHIADGRLYGRGAADMKAGVAAAMVALINAKASGLRGDVIFMGVADEEDASLGTQQVLDAGWTADAAIVSEPVNVEIISEHLGFVWVEVNIHGAAAHGSRPDLGVDAICKAGHFLVALEKYGHDITHRTHEPGAMAGSVHASLINGGEEPSSYPACCTVTIERRATSTESPYTVLQEIEQILSRVASQVRDFKYNVRVTFSRPSFAIARDDPFLRLVQQHVGEALGHDAVVRGERFWTDCALLAEKGIKALLWGPAGGGLHAKEEWVDVRSVQVVAKTLGDVAREYCA</sequence>
<evidence type="ECO:0000256" key="1">
    <source>
        <dbReference type="ARBA" id="ARBA00006247"/>
    </source>
</evidence>
<dbReference type="Gene3D" id="3.40.50.1100">
    <property type="match status" value="2"/>
</dbReference>
<dbReference type="SUPFAM" id="SSF55031">
    <property type="entry name" value="Bacterial exopeptidase dimerisation domain"/>
    <property type="match status" value="1"/>
</dbReference>
<protein>
    <recommendedName>
        <fullName evidence="7">Succinyl-diaminopimelate desuccinylase</fullName>
    </recommendedName>
</protein>
<evidence type="ECO:0000256" key="2">
    <source>
        <dbReference type="SAM" id="MobiDB-lite"/>
    </source>
</evidence>
<dbReference type="InterPro" id="IPR002933">
    <property type="entry name" value="Peptidase_M20"/>
</dbReference>
<evidence type="ECO:0000313" key="5">
    <source>
        <dbReference type="EMBL" id="KAK0392793.1"/>
    </source>
</evidence>
<feature type="region of interest" description="Disordered" evidence="2">
    <location>
        <begin position="1"/>
        <end position="21"/>
    </location>
</feature>
<dbReference type="CDD" id="cd00640">
    <property type="entry name" value="Trp-synth-beta_II"/>
    <property type="match status" value="1"/>
</dbReference>
<dbReference type="GO" id="GO:0016787">
    <property type="term" value="F:hydrolase activity"/>
    <property type="evidence" value="ECO:0007669"/>
    <property type="project" value="InterPro"/>
</dbReference>
<dbReference type="SUPFAM" id="SSF53187">
    <property type="entry name" value="Zn-dependent exopeptidases"/>
    <property type="match status" value="1"/>
</dbReference>
<organism evidence="5 6">
    <name type="scientific">Sarocladium strictum</name>
    <name type="common">Black bundle disease fungus</name>
    <name type="synonym">Acremonium strictum</name>
    <dbReference type="NCBI Taxonomy" id="5046"/>
    <lineage>
        <taxon>Eukaryota</taxon>
        <taxon>Fungi</taxon>
        <taxon>Dikarya</taxon>
        <taxon>Ascomycota</taxon>
        <taxon>Pezizomycotina</taxon>
        <taxon>Sordariomycetes</taxon>
        <taxon>Hypocreomycetidae</taxon>
        <taxon>Hypocreales</taxon>
        <taxon>Sarocladiaceae</taxon>
        <taxon>Sarocladium</taxon>
    </lineage>
</organism>
<dbReference type="Pfam" id="PF07687">
    <property type="entry name" value="M20_dimer"/>
    <property type="match status" value="1"/>
</dbReference>
<name>A0AA39LD10_SARSR</name>
<dbReference type="EMBL" id="JAPDFR010000001">
    <property type="protein sequence ID" value="KAK0392793.1"/>
    <property type="molecule type" value="Genomic_DNA"/>
</dbReference>
<comment type="caution">
    <text evidence="5">The sequence shown here is derived from an EMBL/GenBank/DDBJ whole genome shotgun (WGS) entry which is preliminary data.</text>
</comment>
<dbReference type="Gene3D" id="3.30.70.360">
    <property type="match status" value="1"/>
</dbReference>
<proteinExistence type="inferred from homology"/>
<accession>A0AA39LD10</accession>
<dbReference type="AlphaFoldDB" id="A0AA39LD10"/>